<reference key="1">
    <citation type="submission" date="2010-09" db="EMBL/GenBank/DDBJ databases">
        <authorList>
            <person name="Roh H."/>
            <person name="Ko H.-J."/>
            <person name="Kim D."/>
            <person name="Choi D.G."/>
            <person name="Park S."/>
            <person name="Kim S."/>
            <person name="Kim K.H."/>
            <person name="Chang I.S."/>
            <person name="Choi I.-G."/>
        </authorList>
    </citation>
    <scope>NUCLEOTIDE SEQUENCE</scope>
    <source>
        <strain>KIST612</strain>
    </source>
</reference>
<evidence type="ECO:0000313" key="2">
    <source>
        <dbReference type="Proteomes" id="UP000006873"/>
    </source>
</evidence>
<dbReference type="AlphaFoldDB" id="E3GJU7"/>
<accession>E3GJU7</accession>
<sequence length="29" mass="3346">MKDYLKPGLDIQEFEVEDIMVDSSGEEDL</sequence>
<keyword evidence="2" id="KW-1185">Reference proteome</keyword>
<proteinExistence type="predicted"/>
<dbReference type="HOGENOM" id="CLU_3409337_0_0_9"/>
<dbReference type="KEGG" id="elm:ELI_1070"/>
<name>E3GJU7_9FIRM</name>
<protein>
    <submittedName>
        <fullName evidence="1">Uncharacterized protein</fullName>
    </submittedName>
</protein>
<evidence type="ECO:0000313" key="1">
    <source>
        <dbReference type="EMBL" id="ADO36058.1"/>
    </source>
</evidence>
<dbReference type="Proteomes" id="UP000006873">
    <property type="component" value="Chromosome"/>
</dbReference>
<dbReference type="EMBL" id="CP002273">
    <property type="protein sequence ID" value="ADO36058.1"/>
    <property type="molecule type" value="Genomic_DNA"/>
</dbReference>
<organism evidence="1 2">
    <name type="scientific">Eubacterium callanderi</name>
    <dbReference type="NCBI Taxonomy" id="53442"/>
    <lineage>
        <taxon>Bacteria</taxon>
        <taxon>Bacillati</taxon>
        <taxon>Bacillota</taxon>
        <taxon>Clostridia</taxon>
        <taxon>Eubacteriales</taxon>
        <taxon>Eubacteriaceae</taxon>
        <taxon>Eubacterium</taxon>
    </lineage>
</organism>
<gene>
    <name evidence="1" type="ordered locus">ELI_1070</name>
</gene>
<reference evidence="1 2" key="2">
    <citation type="journal article" date="2011" name="J. Bacteriol.">
        <title>Complete genome sequence of a carbon monoxide-utilizing acetogen, Eubacterium limosum KIST612.</title>
        <authorList>
            <person name="Roh H."/>
            <person name="Ko H.J."/>
            <person name="Kim D."/>
            <person name="Choi D.G."/>
            <person name="Park S."/>
            <person name="Kim S."/>
            <person name="Chang I.S."/>
            <person name="Choi I.G."/>
        </authorList>
    </citation>
    <scope>NUCLEOTIDE SEQUENCE [LARGE SCALE GENOMIC DNA]</scope>
    <source>
        <strain evidence="1 2">KIST612</strain>
    </source>
</reference>